<proteinExistence type="predicted"/>
<protein>
    <recommendedName>
        <fullName evidence="2">C2H2-type domain-containing protein</fullName>
    </recommendedName>
</protein>
<accession>A0AAE0WJY2</accession>
<dbReference type="InterPro" id="IPR013087">
    <property type="entry name" value="Znf_C2H2_type"/>
</dbReference>
<comment type="caution">
    <text evidence="3">The sequence shown here is derived from an EMBL/GenBank/DDBJ whole genome shotgun (WGS) entry which is preliminary data.</text>
</comment>
<dbReference type="AlphaFoldDB" id="A0AAE0WJY2"/>
<keyword evidence="4" id="KW-1185">Reference proteome</keyword>
<evidence type="ECO:0000256" key="1">
    <source>
        <dbReference type="SAM" id="MobiDB-lite"/>
    </source>
</evidence>
<dbReference type="Gene3D" id="3.30.160.60">
    <property type="entry name" value="Classic Zinc Finger"/>
    <property type="match status" value="1"/>
</dbReference>
<sequence length="644" mass="72747">MESSTELGSLQSRAEQLIRALIHNVTPDEAARRIVELATTPQDNPVRELFRANDSLVPHASGDSRPPEPTSHRSKFSLRFSRKDKGKASCITLSSEKATGSYQNVFQADVKPAVSRDLEIVKQNLRREGIALNAAAQSFKGRAPSSSGHYNCVFCHTDYTTKGTCKRHIEEIHVAKRYFRCVMCRQNFATAPEARKHCQSCGAGVLGWTVETPEGHRIYSSEFETSRLFSTQQAYIVHLLELSAQPLEGRPLRSWHRKLRNLLEQSHCLPTVQRSSTRLFGSLDGWYNVRWEHERVKKAVKELEMGILDVDLAPHDLLKLHRADDFVNDLFRDRVLATTVSAESPARDISAHDEKATMKVEEEEILDQDEEVLPQTAPTSKRPLSLESSAVLPHRVPPGPPMPPPPIPHATPQPIQQPSRGSAYQYEHAQPRPLHRVPSVDSNAYHVQQIEQDQRPATHHAHEPNPHWLNGQQPPPYENGGHFQQQPPQIQTPFTNQPPQIQTSFANHTPQQQNFMSPTGRGGYQDAGFMSLSELSMTSAMTSPIVYMQTQDDNSMSLYQQAQPMHNSQIQQQQIQPQQQDYREMPISHDQATSGMIAYSPMAFSPMHMSYHQHHGQGSGTPDVEHQQQMHQLRQTQQHSYGSM</sequence>
<evidence type="ECO:0000259" key="2">
    <source>
        <dbReference type="PROSITE" id="PS00028"/>
    </source>
</evidence>
<feature type="region of interest" description="Disordered" evidence="1">
    <location>
        <begin position="364"/>
        <end position="429"/>
    </location>
</feature>
<feature type="region of interest" description="Disordered" evidence="1">
    <location>
        <begin position="611"/>
        <end position="644"/>
    </location>
</feature>
<feature type="domain" description="C2H2-type" evidence="2">
    <location>
        <begin position="152"/>
        <end position="173"/>
    </location>
</feature>
<feature type="region of interest" description="Disordered" evidence="1">
    <location>
        <begin position="56"/>
        <end position="75"/>
    </location>
</feature>
<feature type="compositionally biased region" description="Low complexity" evidence="1">
    <location>
        <begin position="629"/>
        <end position="644"/>
    </location>
</feature>
<feature type="compositionally biased region" description="Basic and acidic residues" evidence="1">
    <location>
        <begin position="453"/>
        <end position="465"/>
    </location>
</feature>
<feature type="compositionally biased region" description="Pro residues" evidence="1">
    <location>
        <begin position="395"/>
        <end position="411"/>
    </location>
</feature>
<evidence type="ECO:0000313" key="3">
    <source>
        <dbReference type="EMBL" id="KAK3673098.1"/>
    </source>
</evidence>
<evidence type="ECO:0000313" key="4">
    <source>
        <dbReference type="Proteomes" id="UP001274830"/>
    </source>
</evidence>
<feature type="region of interest" description="Disordered" evidence="1">
    <location>
        <begin position="453"/>
        <end position="472"/>
    </location>
</feature>
<dbReference type="PROSITE" id="PS00028">
    <property type="entry name" value="ZINC_FINGER_C2H2_1"/>
    <property type="match status" value="1"/>
</dbReference>
<dbReference type="EMBL" id="JAUTXT010000027">
    <property type="protein sequence ID" value="KAK3673098.1"/>
    <property type="molecule type" value="Genomic_DNA"/>
</dbReference>
<organism evidence="3 4">
    <name type="scientific">Recurvomyces mirabilis</name>
    <dbReference type="NCBI Taxonomy" id="574656"/>
    <lineage>
        <taxon>Eukaryota</taxon>
        <taxon>Fungi</taxon>
        <taxon>Dikarya</taxon>
        <taxon>Ascomycota</taxon>
        <taxon>Pezizomycotina</taxon>
        <taxon>Dothideomycetes</taxon>
        <taxon>Dothideomycetidae</taxon>
        <taxon>Mycosphaerellales</taxon>
        <taxon>Teratosphaeriaceae</taxon>
        <taxon>Recurvomyces</taxon>
    </lineage>
</organism>
<gene>
    <name evidence="3" type="ORF">LTR78_006938</name>
</gene>
<name>A0AAE0WJY2_9PEZI</name>
<reference evidence="3" key="1">
    <citation type="submission" date="2023-07" db="EMBL/GenBank/DDBJ databases">
        <title>Black Yeasts Isolated from many extreme environments.</title>
        <authorList>
            <person name="Coleine C."/>
            <person name="Stajich J.E."/>
            <person name="Selbmann L."/>
        </authorList>
    </citation>
    <scope>NUCLEOTIDE SEQUENCE</scope>
    <source>
        <strain evidence="3">CCFEE 5485</strain>
    </source>
</reference>
<dbReference type="Proteomes" id="UP001274830">
    <property type="component" value="Unassembled WGS sequence"/>
</dbReference>